<dbReference type="AlphaFoldDB" id="A0A1M4VLQ3"/>
<dbReference type="Pfam" id="PF02311">
    <property type="entry name" value="AraC_binding"/>
    <property type="match status" value="1"/>
</dbReference>
<keyword evidence="1" id="KW-0805">Transcription regulation</keyword>
<dbReference type="SMART" id="SM00342">
    <property type="entry name" value="HTH_ARAC"/>
    <property type="match status" value="1"/>
</dbReference>
<evidence type="ECO:0000259" key="4">
    <source>
        <dbReference type="PROSITE" id="PS01124"/>
    </source>
</evidence>
<evidence type="ECO:0000313" key="5">
    <source>
        <dbReference type="EMBL" id="SHE69981.1"/>
    </source>
</evidence>
<dbReference type="GO" id="GO:0043565">
    <property type="term" value="F:sequence-specific DNA binding"/>
    <property type="evidence" value="ECO:0007669"/>
    <property type="project" value="InterPro"/>
</dbReference>
<dbReference type="PANTHER" id="PTHR43280">
    <property type="entry name" value="ARAC-FAMILY TRANSCRIPTIONAL REGULATOR"/>
    <property type="match status" value="1"/>
</dbReference>
<dbReference type="InterPro" id="IPR020449">
    <property type="entry name" value="Tscrpt_reg_AraC-type_HTH"/>
</dbReference>
<dbReference type="PROSITE" id="PS01124">
    <property type="entry name" value="HTH_ARAC_FAMILY_2"/>
    <property type="match status" value="1"/>
</dbReference>
<evidence type="ECO:0000256" key="1">
    <source>
        <dbReference type="ARBA" id="ARBA00023015"/>
    </source>
</evidence>
<dbReference type="SUPFAM" id="SSF46689">
    <property type="entry name" value="Homeodomain-like"/>
    <property type="match status" value="1"/>
</dbReference>
<evidence type="ECO:0000256" key="3">
    <source>
        <dbReference type="ARBA" id="ARBA00023163"/>
    </source>
</evidence>
<dbReference type="PRINTS" id="PR00032">
    <property type="entry name" value="HTHARAC"/>
</dbReference>
<dbReference type="Gene3D" id="1.10.10.60">
    <property type="entry name" value="Homeodomain-like"/>
    <property type="match status" value="1"/>
</dbReference>
<evidence type="ECO:0000313" key="6">
    <source>
        <dbReference type="Proteomes" id="UP000184287"/>
    </source>
</evidence>
<dbReference type="InterPro" id="IPR037923">
    <property type="entry name" value="HTH-like"/>
</dbReference>
<gene>
    <name evidence="5" type="ORF">SAMN04488522_101951</name>
</gene>
<sequence>MIVSYHLEDFSSSFSIPGQFMMDRFEDIGKPVRMVWPHKHSFYEVLWIEKGPAQHLIDQHTFDLDSDALFFIAPGQIHELGQSENVKGYSIMFTEEFLSLSHASPEILMGLSFLENSHSKPSFSLNPDESKELASILNMLHLEAGRKDRSASVIRHLLLAFLFQIQRMMLSEESIETDNINLFSFRKFRKLIEQNYKKETKLSFFAAQLFITTAHLNEIAKKITGKTAGELIRERVLLEAKRMLIHGPWTVGQIAAELGFKDFSYFSRQFKKQEGLTPAEFRKTASSVA</sequence>
<organism evidence="5 6">
    <name type="scientific">Pedobacter caeni</name>
    <dbReference type="NCBI Taxonomy" id="288992"/>
    <lineage>
        <taxon>Bacteria</taxon>
        <taxon>Pseudomonadati</taxon>
        <taxon>Bacteroidota</taxon>
        <taxon>Sphingobacteriia</taxon>
        <taxon>Sphingobacteriales</taxon>
        <taxon>Sphingobacteriaceae</taxon>
        <taxon>Pedobacter</taxon>
    </lineage>
</organism>
<keyword evidence="6" id="KW-1185">Reference proteome</keyword>
<dbReference type="Pfam" id="PF12833">
    <property type="entry name" value="HTH_18"/>
    <property type="match status" value="1"/>
</dbReference>
<dbReference type="InterPro" id="IPR009057">
    <property type="entry name" value="Homeodomain-like_sf"/>
</dbReference>
<dbReference type="Proteomes" id="UP000184287">
    <property type="component" value="Unassembled WGS sequence"/>
</dbReference>
<protein>
    <submittedName>
        <fullName evidence="5">Transcriptional regulator, AraC family</fullName>
    </submittedName>
</protein>
<dbReference type="OrthoDB" id="2585681at2"/>
<dbReference type="PANTHER" id="PTHR43280:SF32">
    <property type="entry name" value="TRANSCRIPTIONAL REGULATORY PROTEIN"/>
    <property type="match status" value="1"/>
</dbReference>
<keyword evidence="2" id="KW-0238">DNA-binding</keyword>
<dbReference type="SUPFAM" id="SSF51215">
    <property type="entry name" value="Regulatory protein AraC"/>
    <property type="match status" value="1"/>
</dbReference>
<accession>A0A1M4VLQ3</accession>
<reference evidence="6" key="1">
    <citation type="submission" date="2016-11" db="EMBL/GenBank/DDBJ databases">
        <authorList>
            <person name="Varghese N."/>
            <person name="Submissions S."/>
        </authorList>
    </citation>
    <scope>NUCLEOTIDE SEQUENCE [LARGE SCALE GENOMIC DNA]</scope>
    <source>
        <strain evidence="6">DSM 16990</strain>
    </source>
</reference>
<keyword evidence="3" id="KW-0804">Transcription</keyword>
<evidence type="ECO:0000256" key="2">
    <source>
        <dbReference type="ARBA" id="ARBA00023125"/>
    </source>
</evidence>
<name>A0A1M4VLQ3_9SPHI</name>
<dbReference type="Gene3D" id="2.60.120.10">
    <property type="entry name" value="Jelly Rolls"/>
    <property type="match status" value="1"/>
</dbReference>
<dbReference type="RefSeq" id="WP_073228022.1">
    <property type="nucleotide sequence ID" value="NZ_FQUQ01000001.1"/>
</dbReference>
<dbReference type="InterPro" id="IPR018060">
    <property type="entry name" value="HTH_AraC"/>
</dbReference>
<dbReference type="InterPro" id="IPR003313">
    <property type="entry name" value="AraC-bd"/>
</dbReference>
<proteinExistence type="predicted"/>
<dbReference type="STRING" id="288992.SAMN04488522_101951"/>
<dbReference type="GO" id="GO:0003700">
    <property type="term" value="F:DNA-binding transcription factor activity"/>
    <property type="evidence" value="ECO:0007669"/>
    <property type="project" value="InterPro"/>
</dbReference>
<feature type="domain" description="HTH araC/xylS-type" evidence="4">
    <location>
        <begin position="186"/>
        <end position="284"/>
    </location>
</feature>
<dbReference type="InterPro" id="IPR014710">
    <property type="entry name" value="RmlC-like_jellyroll"/>
</dbReference>
<dbReference type="EMBL" id="FQUQ01000001">
    <property type="protein sequence ID" value="SHE69981.1"/>
    <property type="molecule type" value="Genomic_DNA"/>
</dbReference>